<protein>
    <submittedName>
        <fullName evidence="1">Uncharacterized protein</fullName>
    </submittedName>
</protein>
<accession>E3N0V7</accession>
<keyword evidence="2" id="KW-1185">Reference proteome</keyword>
<organism evidence="2">
    <name type="scientific">Caenorhabditis remanei</name>
    <name type="common">Caenorhabditis vulgaris</name>
    <dbReference type="NCBI Taxonomy" id="31234"/>
    <lineage>
        <taxon>Eukaryota</taxon>
        <taxon>Metazoa</taxon>
        <taxon>Ecdysozoa</taxon>
        <taxon>Nematoda</taxon>
        <taxon>Chromadorea</taxon>
        <taxon>Rhabditida</taxon>
        <taxon>Rhabditina</taxon>
        <taxon>Rhabditomorpha</taxon>
        <taxon>Rhabditoidea</taxon>
        <taxon>Rhabditidae</taxon>
        <taxon>Peloderinae</taxon>
        <taxon>Caenorhabditis</taxon>
    </lineage>
</organism>
<dbReference type="AlphaFoldDB" id="E3N0V7"/>
<dbReference type="Proteomes" id="UP000008281">
    <property type="component" value="Unassembled WGS sequence"/>
</dbReference>
<name>E3N0V7_CAERE</name>
<sequence length="69" mass="7987">MASRRIPKRRQCTPKRVQTINQPPRYRFQGSQVPKSAPGTCDEGIHLLTCNSHWARIDRGNNQQEDVKE</sequence>
<gene>
    <name evidence="1" type="ORF">CRE_10435</name>
</gene>
<proteinExistence type="predicted"/>
<reference evidence="1" key="1">
    <citation type="submission" date="2007-07" db="EMBL/GenBank/DDBJ databases">
        <title>PCAP assembly of the Caenorhabditis remanei genome.</title>
        <authorList>
            <consortium name="The Caenorhabditis remanei Sequencing Consortium"/>
            <person name="Wilson R.K."/>
        </authorList>
    </citation>
    <scope>NUCLEOTIDE SEQUENCE [LARGE SCALE GENOMIC DNA]</scope>
    <source>
        <strain evidence="1">PB4641</strain>
    </source>
</reference>
<evidence type="ECO:0000313" key="2">
    <source>
        <dbReference type="Proteomes" id="UP000008281"/>
    </source>
</evidence>
<dbReference type="InParanoid" id="E3N0V7"/>
<evidence type="ECO:0000313" key="1">
    <source>
        <dbReference type="EMBL" id="EFP13466.1"/>
    </source>
</evidence>
<dbReference type="HOGENOM" id="CLU_2778311_0_0_1"/>
<dbReference type="EMBL" id="DS268506">
    <property type="protein sequence ID" value="EFP13466.1"/>
    <property type="molecule type" value="Genomic_DNA"/>
</dbReference>